<evidence type="ECO:0000313" key="1">
    <source>
        <dbReference type="EMBL" id="VDM82408.1"/>
    </source>
</evidence>
<name>A0A3P7LTI1_STRVU</name>
<gene>
    <name evidence="1" type="ORF">SVUK_LOCUS17406</name>
</gene>
<accession>A0A3P7LTI1</accession>
<proteinExistence type="predicted"/>
<dbReference type="Proteomes" id="UP000270094">
    <property type="component" value="Unassembled WGS sequence"/>
</dbReference>
<dbReference type="EMBL" id="UYYB01117535">
    <property type="protein sequence ID" value="VDM82408.1"/>
    <property type="molecule type" value="Genomic_DNA"/>
</dbReference>
<reference evidence="1 2" key="1">
    <citation type="submission" date="2018-11" db="EMBL/GenBank/DDBJ databases">
        <authorList>
            <consortium name="Pathogen Informatics"/>
        </authorList>
    </citation>
    <scope>NUCLEOTIDE SEQUENCE [LARGE SCALE GENOMIC DNA]</scope>
</reference>
<dbReference type="OrthoDB" id="5865552at2759"/>
<sequence>MPVVVDFDQQIGEPQRVPGSGWAVPCDVVGLTILPVEEQVKCVVGIMRLFYRDVGEIGHAFGLKFIESPKILAIKIFKAINRNIPYQLNNMSIIFSFLLCQILWWNLKAIVIPVFTETVRYFFPVRFHPSVIELSQLSEHLASSATRDALKFLDALLDDSDWTRHAVKPVDPRIGYLERIARFLHMRQPTISFTSRR</sequence>
<organism evidence="1 2">
    <name type="scientific">Strongylus vulgaris</name>
    <name type="common">Blood worm</name>
    <dbReference type="NCBI Taxonomy" id="40348"/>
    <lineage>
        <taxon>Eukaryota</taxon>
        <taxon>Metazoa</taxon>
        <taxon>Ecdysozoa</taxon>
        <taxon>Nematoda</taxon>
        <taxon>Chromadorea</taxon>
        <taxon>Rhabditida</taxon>
        <taxon>Rhabditina</taxon>
        <taxon>Rhabditomorpha</taxon>
        <taxon>Strongyloidea</taxon>
        <taxon>Strongylidae</taxon>
        <taxon>Strongylus</taxon>
    </lineage>
</organism>
<protein>
    <submittedName>
        <fullName evidence="1">Uncharacterized protein</fullName>
    </submittedName>
</protein>
<evidence type="ECO:0000313" key="2">
    <source>
        <dbReference type="Proteomes" id="UP000270094"/>
    </source>
</evidence>
<dbReference type="AlphaFoldDB" id="A0A3P7LTI1"/>
<keyword evidence="2" id="KW-1185">Reference proteome</keyword>